<accession>A0A134BBJ3</accession>
<dbReference type="Proteomes" id="UP000070531">
    <property type="component" value="Unassembled WGS sequence"/>
</dbReference>
<sequence length="40" mass="4731">MFIILMSLKDFYSLNEVMALFSFLFSYRHISCLCSFVISL</sequence>
<name>A0A134BBJ3_9BACT</name>
<evidence type="ECO:0000313" key="1">
    <source>
        <dbReference type="EMBL" id="KXB77319.1"/>
    </source>
</evidence>
<comment type="caution">
    <text evidence="1">The sequence shown here is derived from an EMBL/GenBank/DDBJ whole genome shotgun (WGS) entry which is preliminary data.</text>
</comment>
<gene>
    <name evidence="1" type="ORF">HMPREF1860_01489</name>
</gene>
<evidence type="ECO:0000313" key="2">
    <source>
        <dbReference type="Proteomes" id="UP000070531"/>
    </source>
</evidence>
<dbReference type="AlphaFoldDB" id="A0A134BBJ3"/>
<proteinExistence type="predicted"/>
<dbReference type="EMBL" id="LSDL01000074">
    <property type="protein sequence ID" value="KXB77319.1"/>
    <property type="molecule type" value="Genomic_DNA"/>
</dbReference>
<reference evidence="1 2" key="1">
    <citation type="submission" date="2016-01" db="EMBL/GenBank/DDBJ databases">
        <authorList>
            <person name="Oliw E.H."/>
        </authorList>
    </citation>
    <scope>NUCLEOTIDE SEQUENCE [LARGE SCALE GENOMIC DNA]</scope>
    <source>
        <strain evidence="1 2">DNF00307</strain>
    </source>
</reference>
<protein>
    <submittedName>
        <fullName evidence="1">Uncharacterized protein</fullName>
    </submittedName>
</protein>
<organism evidence="1">
    <name type="scientific">Prevotella amnii</name>
    <dbReference type="NCBI Taxonomy" id="419005"/>
    <lineage>
        <taxon>Bacteria</taxon>
        <taxon>Pseudomonadati</taxon>
        <taxon>Bacteroidota</taxon>
        <taxon>Bacteroidia</taxon>
        <taxon>Bacteroidales</taxon>
        <taxon>Prevotellaceae</taxon>
        <taxon>Prevotella</taxon>
    </lineage>
</organism>